<evidence type="ECO:0000313" key="3">
    <source>
        <dbReference type="Proteomes" id="UP000284472"/>
    </source>
</evidence>
<dbReference type="Pfam" id="PF00005">
    <property type="entry name" value="ABC_tran"/>
    <property type="match status" value="1"/>
</dbReference>
<dbReference type="InterPro" id="IPR003439">
    <property type="entry name" value="ABC_transporter-like_ATP-bd"/>
</dbReference>
<dbReference type="GO" id="GO:0005524">
    <property type="term" value="F:ATP binding"/>
    <property type="evidence" value="ECO:0007669"/>
    <property type="project" value="UniProtKB-KW"/>
</dbReference>
<dbReference type="PANTHER" id="PTHR43394:SF1">
    <property type="entry name" value="ATP-BINDING CASSETTE SUB-FAMILY B MEMBER 10, MITOCHONDRIAL"/>
    <property type="match status" value="1"/>
</dbReference>
<comment type="caution">
    <text evidence="2">The sequence shown here is derived from an EMBL/GenBank/DDBJ whole genome shotgun (WGS) entry which is preliminary data.</text>
</comment>
<gene>
    <name evidence="2" type="ORF">DW812_18480</name>
</gene>
<dbReference type="GO" id="GO:0015421">
    <property type="term" value="F:ABC-type oligopeptide transporter activity"/>
    <property type="evidence" value="ECO:0007669"/>
    <property type="project" value="TreeGrafter"/>
</dbReference>
<keyword evidence="2" id="KW-0067">ATP-binding</keyword>
<dbReference type="InterPro" id="IPR027417">
    <property type="entry name" value="P-loop_NTPase"/>
</dbReference>
<feature type="non-terminal residue" evidence="2">
    <location>
        <position position="1"/>
    </location>
</feature>
<accession>A0A414CU16</accession>
<name>A0A414CU16_MEDGN</name>
<dbReference type="SUPFAM" id="SSF52540">
    <property type="entry name" value="P-loop containing nucleoside triphosphate hydrolases"/>
    <property type="match status" value="1"/>
</dbReference>
<reference evidence="2 3" key="1">
    <citation type="submission" date="2018-08" db="EMBL/GenBank/DDBJ databases">
        <title>A genome reference for cultivated species of the human gut microbiota.</title>
        <authorList>
            <person name="Zou Y."/>
            <person name="Xue W."/>
            <person name="Luo G."/>
        </authorList>
    </citation>
    <scope>NUCLEOTIDE SEQUENCE [LARGE SCALE GENOMIC DNA]</scope>
    <source>
        <strain evidence="2 3">AM32-6</strain>
    </source>
</reference>
<dbReference type="Gene3D" id="3.40.50.300">
    <property type="entry name" value="P-loop containing nucleotide triphosphate hydrolases"/>
    <property type="match status" value="1"/>
</dbReference>
<evidence type="ECO:0000259" key="1">
    <source>
        <dbReference type="Pfam" id="PF00005"/>
    </source>
</evidence>
<dbReference type="RefSeq" id="WP_147417102.1">
    <property type="nucleotide sequence ID" value="NZ_QSIR01000066.1"/>
</dbReference>
<dbReference type="PANTHER" id="PTHR43394">
    <property type="entry name" value="ATP-DEPENDENT PERMEASE MDL1, MITOCHONDRIAL"/>
    <property type="match status" value="1"/>
</dbReference>
<dbReference type="GO" id="GO:0016887">
    <property type="term" value="F:ATP hydrolysis activity"/>
    <property type="evidence" value="ECO:0007669"/>
    <property type="project" value="InterPro"/>
</dbReference>
<dbReference type="EMBL" id="QSIR01000066">
    <property type="protein sequence ID" value="RHC98860.1"/>
    <property type="molecule type" value="Genomic_DNA"/>
</dbReference>
<organism evidence="2 3">
    <name type="scientific">Mediterraneibacter gnavus</name>
    <name type="common">Ruminococcus gnavus</name>
    <dbReference type="NCBI Taxonomy" id="33038"/>
    <lineage>
        <taxon>Bacteria</taxon>
        <taxon>Bacillati</taxon>
        <taxon>Bacillota</taxon>
        <taxon>Clostridia</taxon>
        <taxon>Lachnospirales</taxon>
        <taxon>Lachnospiraceae</taxon>
        <taxon>Mediterraneibacter</taxon>
    </lineage>
</organism>
<proteinExistence type="predicted"/>
<feature type="domain" description="ABC transporter" evidence="1">
    <location>
        <begin position="52"/>
        <end position="84"/>
    </location>
</feature>
<evidence type="ECO:0000313" key="2">
    <source>
        <dbReference type="EMBL" id="RHC98860.1"/>
    </source>
</evidence>
<sequence>HYSSEGVLILCNILDLLIYSNNVKAALNKANVDFLCQEEEYSLDRILGNWFDNGSQLSGGQWQKIALARVYYKEADIYLLDEPSSALDATAELRIFNSFFEVSKEKIAIYITHRVKIAKNATKIIVIDEGKIVGIGTHTELLKNCTIYHELYEQEKEEFEKS</sequence>
<protein>
    <submittedName>
        <fullName evidence="2">ABC transporter ATP-binding protein</fullName>
    </submittedName>
</protein>
<keyword evidence="2" id="KW-0547">Nucleotide-binding</keyword>
<dbReference type="Proteomes" id="UP000284472">
    <property type="component" value="Unassembled WGS sequence"/>
</dbReference>
<dbReference type="AlphaFoldDB" id="A0A414CU16"/>
<dbReference type="InterPro" id="IPR039421">
    <property type="entry name" value="Type_1_exporter"/>
</dbReference>